<feature type="binding site" evidence="10">
    <location>
        <begin position="322"/>
        <end position="323"/>
    </location>
    <ligand>
        <name>S-adenosyl-L-methionine</name>
        <dbReference type="ChEBI" id="CHEBI:59789"/>
    </ligand>
</feature>
<evidence type="ECO:0000256" key="10">
    <source>
        <dbReference type="HAMAP-Rule" id="MF_03152"/>
    </source>
</evidence>
<dbReference type="FunFam" id="3.30.300.110:FF:000001">
    <property type="entry name" value="tRNA (guanine(37)-N1)-methyltransferase"/>
    <property type="match status" value="1"/>
</dbReference>
<dbReference type="InterPro" id="IPR056743">
    <property type="entry name" value="TRM5-TYW2-like_MTfase"/>
</dbReference>
<dbReference type="GO" id="GO:0002939">
    <property type="term" value="P:tRNA N1-guanine methylation"/>
    <property type="evidence" value="ECO:0007669"/>
    <property type="project" value="TreeGrafter"/>
</dbReference>
<dbReference type="Gene3D" id="3.40.50.150">
    <property type="entry name" value="Vaccinia Virus protein VP39"/>
    <property type="match status" value="1"/>
</dbReference>
<evidence type="ECO:0000256" key="4">
    <source>
        <dbReference type="ARBA" id="ARBA00022679"/>
    </source>
</evidence>
<dbReference type="InterPro" id="IPR025792">
    <property type="entry name" value="tRNA_Gua_MeTrfase_euk"/>
</dbReference>
<dbReference type="InterPro" id="IPR056744">
    <property type="entry name" value="TRM5/TYW2-like_N"/>
</dbReference>
<keyword evidence="4 10" id="KW-0808">Transferase</keyword>
<dbReference type="InterPro" id="IPR029063">
    <property type="entry name" value="SAM-dependent_MTases_sf"/>
</dbReference>
<feature type="binding site" evidence="10">
    <location>
        <position position="409"/>
    </location>
    <ligand>
        <name>S-adenosyl-L-methionine</name>
        <dbReference type="ChEBI" id="CHEBI:59789"/>
    </ligand>
</feature>
<feature type="compositionally biased region" description="Basic and acidic residues" evidence="11">
    <location>
        <begin position="376"/>
        <end position="388"/>
    </location>
</feature>
<dbReference type="GO" id="GO:0052906">
    <property type="term" value="F:tRNA (guanine(37)-N1)-methyltransferase activity"/>
    <property type="evidence" value="ECO:0007669"/>
    <property type="project" value="UniProtKB-UniRule"/>
</dbReference>
<evidence type="ECO:0000256" key="8">
    <source>
        <dbReference type="ARBA" id="ARBA00023242"/>
    </source>
</evidence>
<dbReference type="PANTHER" id="PTHR23245">
    <property type="entry name" value="TRNA METHYLTRANSFERASE"/>
    <property type="match status" value="1"/>
</dbReference>
<evidence type="ECO:0000313" key="13">
    <source>
        <dbReference type="EMBL" id="CAE6429522.1"/>
    </source>
</evidence>
<dbReference type="GO" id="GO:0070901">
    <property type="term" value="P:mitochondrial tRNA methylation"/>
    <property type="evidence" value="ECO:0007669"/>
    <property type="project" value="TreeGrafter"/>
</dbReference>
<evidence type="ECO:0000256" key="9">
    <source>
        <dbReference type="ARBA" id="ARBA00047783"/>
    </source>
</evidence>
<name>A0A8H3AHA2_9AGAM</name>
<evidence type="ECO:0000256" key="1">
    <source>
        <dbReference type="ARBA" id="ARBA00009775"/>
    </source>
</evidence>
<evidence type="ECO:0000256" key="11">
    <source>
        <dbReference type="SAM" id="MobiDB-lite"/>
    </source>
</evidence>
<dbReference type="GO" id="GO:0005634">
    <property type="term" value="C:nucleus"/>
    <property type="evidence" value="ECO:0007669"/>
    <property type="project" value="UniProtKB-SubCell"/>
</dbReference>
<dbReference type="Gene3D" id="3.30.300.110">
    <property type="entry name" value="Met-10+ protein-like domains"/>
    <property type="match status" value="1"/>
</dbReference>
<keyword evidence="6 10" id="KW-0819">tRNA processing</keyword>
<feature type="binding site" evidence="10">
    <location>
        <position position="243"/>
    </location>
    <ligand>
        <name>S-adenosyl-L-methionine</name>
        <dbReference type="ChEBI" id="CHEBI:59789"/>
    </ligand>
</feature>
<keyword evidence="7 10" id="KW-0496">Mitochondrion</keyword>
<proteinExistence type="inferred from homology"/>
<accession>A0A8H3AHA2</accession>
<feature type="binding site" evidence="10">
    <location>
        <begin position="294"/>
        <end position="295"/>
    </location>
    <ligand>
        <name>S-adenosyl-L-methionine</name>
        <dbReference type="ChEBI" id="CHEBI:59789"/>
    </ligand>
</feature>
<feature type="domain" description="SAM-dependent methyltransferase TRM5/TYW2-type" evidence="12">
    <location>
        <begin position="154"/>
        <end position="503"/>
    </location>
</feature>
<keyword evidence="3 10" id="KW-0489">Methyltransferase</keyword>
<organism evidence="13 14">
    <name type="scientific">Rhizoctonia solani</name>
    <dbReference type="NCBI Taxonomy" id="456999"/>
    <lineage>
        <taxon>Eukaryota</taxon>
        <taxon>Fungi</taxon>
        <taxon>Dikarya</taxon>
        <taxon>Basidiomycota</taxon>
        <taxon>Agaricomycotina</taxon>
        <taxon>Agaricomycetes</taxon>
        <taxon>Cantharellales</taxon>
        <taxon>Ceratobasidiaceae</taxon>
        <taxon>Rhizoctonia</taxon>
    </lineage>
</organism>
<evidence type="ECO:0000256" key="2">
    <source>
        <dbReference type="ARBA" id="ARBA00022490"/>
    </source>
</evidence>
<evidence type="ECO:0000256" key="6">
    <source>
        <dbReference type="ARBA" id="ARBA00022694"/>
    </source>
</evidence>
<keyword evidence="8 10" id="KW-0539">Nucleus</keyword>
<evidence type="ECO:0000256" key="7">
    <source>
        <dbReference type="ARBA" id="ARBA00023128"/>
    </source>
</evidence>
<dbReference type="Pfam" id="PF25133">
    <property type="entry name" value="TYW2_N_2"/>
    <property type="match status" value="1"/>
</dbReference>
<sequence length="510" mass="57836">MFLPHRLISRQTLPKLFTRNQRYFKMELEPPVDRKMRDLDRAFFKKIVPVTAAQIEARRTGELLKAPVLRQHILDLPKITNVVRTSDGEEGKRLLLLGANSPDQLPSDAKEYLESKDAKLVSHSLELDYDYWTADQILRAVLPPELGEGSPTAFSINGHIAHMNLRDEYLPYRFLIGQVILDKNKAIRTVVNKLDVIDTEFRFFKMEVLAGEPEFIIKHSESNCTFTLDFSTVYWNSRLAHEHERLVDLFLKHGNNPTANDAPHQVPLIADVFAGVGPFAVPAAKRGAIVYANDLNAESTKWMEVNVKNNKVVPRVRISTLDGRQFVKDVVQTAWASPFPADAYTKPLSVKERRLKRSAAKSTPLPISATSTEASTDDRVASDEHVVHESGPQPPPERNSRRIDHFVMNLPATAIEFLDAFRPAFASLQSQYREEVKEVYGIMPMVHVHCFTRELGEDKARKDIIHRAEAALGHAITENVVVHHVRKVAPNKDMYCLSFRLPSNFVDSQD</sequence>
<protein>
    <recommendedName>
        <fullName evidence="10">tRNA (guanine(37)-N1)-methyltransferase</fullName>
        <ecNumber evidence="10">2.1.1.228</ecNumber>
    </recommendedName>
    <alternativeName>
        <fullName evidence="10">M1G-methyltransferase</fullName>
    </alternativeName>
    <alternativeName>
        <fullName evidence="10">tRNA [GM37] methyltransferase</fullName>
    </alternativeName>
    <alternativeName>
        <fullName evidence="10">tRNA methyltransferase 5</fullName>
    </alternativeName>
</protein>
<comment type="subunit">
    <text evidence="10">Monomer.</text>
</comment>
<feature type="region of interest" description="Disordered" evidence="11">
    <location>
        <begin position="355"/>
        <end position="401"/>
    </location>
</feature>
<comment type="subcellular location">
    <subcellularLocation>
        <location evidence="10">Mitochondrion matrix</location>
    </subcellularLocation>
    <subcellularLocation>
        <location evidence="10">Nucleus</location>
    </subcellularLocation>
    <subcellularLocation>
        <location evidence="10">Cytoplasm</location>
    </subcellularLocation>
    <text evidence="10">Predominantly in the mitochondria and in the nucleus.</text>
</comment>
<comment type="catalytic activity">
    <reaction evidence="9 10">
        <text>guanosine(37) in tRNA + S-adenosyl-L-methionine = N(1)-methylguanosine(37) in tRNA + S-adenosyl-L-homocysteine + H(+)</text>
        <dbReference type="Rhea" id="RHEA:36899"/>
        <dbReference type="Rhea" id="RHEA-COMP:10145"/>
        <dbReference type="Rhea" id="RHEA-COMP:10147"/>
        <dbReference type="ChEBI" id="CHEBI:15378"/>
        <dbReference type="ChEBI" id="CHEBI:57856"/>
        <dbReference type="ChEBI" id="CHEBI:59789"/>
        <dbReference type="ChEBI" id="CHEBI:73542"/>
        <dbReference type="ChEBI" id="CHEBI:74269"/>
        <dbReference type="EC" id="2.1.1.228"/>
    </reaction>
</comment>
<dbReference type="Pfam" id="PF02475">
    <property type="entry name" value="TRM5-TYW2_MTfase"/>
    <property type="match status" value="1"/>
</dbReference>
<comment type="similarity">
    <text evidence="1">Belongs to the class I-like SAM-binding methyltransferase superfamily. TRM5/TYW2 family.</text>
</comment>
<comment type="function">
    <text evidence="10">Specifically methylates the N1 position of guanosine-37 in various cytoplasmic and mitochondrial tRNAs. Methylation is not dependent on the nature of the nucleoside 5' of the target nucleoside. This is the first step in the biosynthesis of wybutosine (yW), a modified base adjacent to the anticodon of tRNAs and required for accurate decoding.</text>
</comment>
<dbReference type="PROSITE" id="PS51684">
    <property type="entry name" value="SAM_MT_TRM5_TYW2"/>
    <property type="match status" value="1"/>
</dbReference>
<keyword evidence="2 10" id="KW-0963">Cytoplasm</keyword>
<dbReference type="PANTHER" id="PTHR23245:SF36">
    <property type="entry name" value="TRNA (GUANINE(37)-N1)-METHYLTRANSFERASE"/>
    <property type="match status" value="1"/>
</dbReference>
<keyword evidence="5 10" id="KW-0949">S-adenosyl-L-methionine</keyword>
<evidence type="ECO:0000259" key="12">
    <source>
        <dbReference type="PROSITE" id="PS51684"/>
    </source>
</evidence>
<dbReference type="GO" id="GO:0005759">
    <property type="term" value="C:mitochondrial matrix"/>
    <property type="evidence" value="ECO:0007669"/>
    <property type="project" value="UniProtKB-SubCell"/>
</dbReference>
<reference evidence="13" key="1">
    <citation type="submission" date="2021-01" db="EMBL/GenBank/DDBJ databases">
        <authorList>
            <person name="Kaushik A."/>
        </authorList>
    </citation>
    <scope>NUCLEOTIDE SEQUENCE</scope>
    <source>
        <strain evidence="13">AG1-1A</strain>
    </source>
</reference>
<dbReference type="EC" id="2.1.1.228" evidence="10"/>
<dbReference type="EMBL" id="CAJMWR010001584">
    <property type="protein sequence ID" value="CAE6429522.1"/>
    <property type="molecule type" value="Genomic_DNA"/>
</dbReference>
<dbReference type="HAMAP" id="MF_03152">
    <property type="entry name" value="TRM5"/>
    <property type="match status" value="1"/>
</dbReference>
<comment type="similarity">
    <text evidence="10">Belongs to the TRM5 / TYW2 family.</text>
</comment>
<evidence type="ECO:0000256" key="5">
    <source>
        <dbReference type="ARBA" id="ARBA00022691"/>
    </source>
</evidence>
<evidence type="ECO:0000256" key="3">
    <source>
        <dbReference type="ARBA" id="ARBA00022603"/>
    </source>
</evidence>
<comment type="caution">
    <text evidence="13">The sequence shown here is derived from an EMBL/GenBank/DDBJ whole genome shotgun (WGS) entry which is preliminary data.</text>
</comment>
<evidence type="ECO:0000313" key="14">
    <source>
        <dbReference type="Proteomes" id="UP000663840"/>
    </source>
</evidence>
<gene>
    <name evidence="10" type="primary">TRM5</name>
    <name evidence="13" type="ORF">RDB_LOCUS63861</name>
</gene>
<dbReference type="SUPFAM" id="SSF53335">
    <property type="entry name" value="S-adenosyl-L-methionine-dependent methyltransferases"/>
    <property type="match status" value="1"/>
</dbReference>
<dbReference type="Proteomes" id="UP000663840">
    <property type="component" value="Unassembled WGS sequence"/>
</dbReference>
<dbReference type="InterPro" id="IPR030382">
    <property type="entry name" value="MeTrfase_TRM5/TYW2"/>
</dbReference>
<dbReference type="AlphaFoldDB" id="A0A8H3AHA2"/>